<evidence type="ECO:0000256" key="5">
    <source>
        <dbReference type="ARBA" id="ARBA00022692"/>
    </source>
</evidence>
<evidence type="ECO:0000256" key="6">
    <source>
        <dbReference type="ARBA" id="ARBA00022989"/>
    </source>
</evidence>
<keyword evidence="5 8" id="KW-0812">Transmembrane</keyword>
<dbReference type="Proteomes" id="UP000199152">
    <property type="component" value="Unassembled WGS sequence"/>
</dbReference>
<dbReference type="GO" id="GO:0005886">
    <property type="term" value="C:plasma membrane"/>
    <property type="evidence" value="ECO:0007669"/>
    <property type="project" value="UniProtKB-SubCell"/>
</dbReference>
<accession>A0A1I4LNN2</accession>
<dbReference type="PANTHER" id="PTHR30413:SF10">
    <property type="entry name" value="CAPSULE POLYSACCHARIDE EXPORT INNER-MEMBRANE PROTEIN CTRC"/>
    <property type="match status" value="1"/>
</dbReference>
<feature type="transmembrane region" description="Helical" evidence="8">
    <location>
        <begin position="174"/>
        <end position="200"/>
    </location>
</feature>
<feature type="transmembrane region" description="Helical" evidence="8">
    <location>
        <begin position="146"/>
        <end position="168"/>
    </location>
</feature>
<dbReference type="Pfam" id="PF01061">
    <property type="entry name" value="ABC2_membrane"/>
    <property type="match status" value="1"/>
</dbReference>
<proteinExistence type="inferred from homology"/>
<keyword evidence="4" id="KW-1003">Cell membrane</keyword>
<evidence type="ECO:0000256" key="2">
    <source>
        <dbReference type="ARBA" id="ARBA00007783"/>
    </source>
</evidence>
<keyword evidence="11" id="KW-1185">Reference proteome</keyword>
<sequence length="301" mass="34111">MRSRPPPAAFGAPPGRRVPSILVSTAVPRSDSRSWSRTFDDLAGGWAQRQLWGHLGWQDIKQRYRRSVLGPIWITISMAVTAIALGILYAGLFGNDLAVQLPYILVGFIVWGFISGCILEGADVFIANEGLIKHLPSPLTVHVYRLIWRQTLLFAHNMIVYAVMLVVFPQPLTWTVLAALPAFALLMANGSWVALLLGVVTTRFRDLTPITQSIVQLMFFLTPIVWIYEDLVNSPNTAIAERARLAEFNPFLHFVEIIRRPLLGEDQHLRHWIVVLVITVVGWSLTLFVMRRYRSRVSYWV</sequence>
<dbReference type="FunCoup" id="A0A1I4LNN2">
    <property type="interactions" value="49"/>
</dbReference>
<gene>
    <name evidence="10" type="ORF">SAMN04488085_1238</name>
</gene>
<protein>
    <submittedName>
        <fullName evidence="10">ABC-2 type transport system permease protein</fullName>
    </submittedName>
</protein>
<name>A0A1I4LNN2_9ACTN</name>
<keyword evidence="6 8" id="KW-1133">Transmembrane helix</keyword>
<evidence type="ECO:0000313" key="11">
    <source>
        <dbReference type="Proteomes" id="UP000199152"/>
    </source>
</evidence>
<feature type="domain" description="ABC-2 type transporter transmembrane" evidence="9">
    <location>
        <begin position="53"/>
        <end position="259"/>
    </location>
</feature>
<dbReference type="OrthoDB" id="9796017at2"/>
<dbReference type="EMBL" id="FOSW01000023">
    <property type="protein sequence ID" value="SFL92580.1"/>
    <property type="molecule type" value="Genomic_DNA"/>
</dbReference>
<evidence type="ECO:0000256" key="1">
    <source>
        <dbReference type="ARBA" id="ARBA00004651"/>
    </source>
</evidence>
<comment type="subcellular location">
    <subcellularLocation>
        <location evidence="1">Cell membrane</location>
        <topology evidence="1">Multi-pass membrane protein</topology>
    </subcellularLocation>
</comment>
<dbReference type="InterPro" id="IPR013525">
    <property type="entry name" value="ABC2_TM"/>
</dbReference>
<dbReference type="GO" id="GO:0015920">
    <property type="term" value="P:lipopolysaccharide transport"/>
    <property type="evidence" value="ECO:0007669"/>
    <property type="project" value="TreeGrafter"/>
</dbReference>
<reference evidence="10 11" key="1">
    <citation type="submission" date="2016-10" db="EMBL/GenBank/DDBJ databases">
        <authorList>
            <person name="de Groot N.N."/>
        </authorList>
    </citation>
    <scope>NUCLEOTIDE SEQUENCE [LARGE SCALE GENOMIC DNA]</scope>
    <source>
        <strain evidence="10 11">DSM 45317</strain>
    </source>
</reference>
<evidence type="ECO:0000256" key="3">
    <source>
        <dbReference type="ARBA" id="ARBA00022448"/>
    </source>
</evidence>
<dbReference type="STRING" id="504800.SAMN04488085_1238"/>
<feature type="transmembrane region" description="Helical" evidence="8">
    <location>
        <begin position="68"/>
        <end position="91"/>
    </location>
</feature>
<keyword evidence="7 8" id="KW-0472">Membrane</keyword>
<comment type="similarity">
    <text evidence="2">Belongs to the ABC-2 integral membrane protein family.</text>
</comment>
<dbReference type="PANTHER" id="PTHR30413">
    <property type="entry name" value="INNER MEMBRANE TRANSPORT PERMEASE"/>
    <property type="match status" value="1"/>
</dbReference>
<feature type="transmembrane region" description="Helical" evidence="8">
    <location>
        <begin position="103"/>
        <end position="126"/>
    </location>
</feature>
<dbReference type="GO" id="GO:0140359">
    <property type="term" value="F:ABC-type transporter activity"/>
    <property type="evidence" value="ECO:0007669"/>
    <property type="project" value="InterPro"/>
</dbReference>
<dbReference type="AlphaFoldDB" id="A0A1I4LNN2"/>
<evidence type="ECO:0000259" key="9">
    <source>
        <dbReference type="Pfam" id="PF01061"/>
    </source>
</evidence>
<evidence type="ECO:0000256" key="7">
    <source>
        <dbReference type="ARBA" id="ARBA00023136"/>
    </source>
</evidence>
<organism evidence="10 11">
    <name type="scientific">Geodermatophilus ruber</name>
    <dbReference type="NCBI Taxonomy" id="504800"/>
    <lineage>
        <taxon>Bacteria</taxon>
        <taxon>Bacillati</taxon>
        <taxon>Actinomycetota</taxon>
        <taxon>Actinomycetes</taxon>
        <taxon>Geodermatophilales</taxon>
        <taxon>Geodermatophilaceae</taxon>
        <taxon>Geodermatophilus</taxon>
    </lineage>
</organism>
<evidence type="ECO:0000313" key="10">
    <source>
        <dbReference type="EMBL" id="SFL92580.1"/>
    </source>
</evidence>
<feature type="transmembrane region" description="Helical" evidence="8">
    <location>
        <begin position="207"/>
        <end position="228"/>
    </location>
</feature>
<evidence type="ECO:0000256" key="8">
    <source>
        <dbReference type="SAM" id="Phobius"/>
    </source>
</evidence>
<evidence type="ECO:0000256" key="4">
    <source>
        <dbReference type="ARBA" id="ARBA00022475"/>
    </source>
</evidence>
<keyword evidence="3" id="KW-0813">Transport</keyword>
<feature type="transmembrane region" description="Helical" evidence="8">
    <location>
        <begin position="269"/>
        <end position="290"/>
    </location>
</feature>
<dbReference type="InParanoid" id="A0A1I4LNN2"/>